<comment type="caution">
    <text evidence="2">The sequence shown here is derived from an EMBL/GenBank/DDBJ whole genome shotgun (WGS) entry which is preliminary data.</text>
</comment>
<dbReference type="RefSeq" id="WP_386409618.1">
    <property type="nucleotide sequence ID" value="NZ_JBHTJH010000017.1"/>
</dbReference>
<dbReference type="InterPro" id="IPR029044">
    <property type="entry name" value="Nucleotide-diphossugar_trans"/>
</dbReference>
<dbReference type="EMBL" id="JBHTJH010000017">
    <property type="protein sequence ID" value="MFD0863510.1"/>
    <property type="molecule type" value="Genomic_DNA"/>
</dbReference>
<reference evidence="3" key="1">
    <citation type="journal article" date="2019" name="Int. J. Syst. Evol. Microbiol.">
        <title>The Global Catalogue of Microorganisms (GCM) 10K type strain sequencing project: providing services to taxonomists for standard genome sequencing and annotation.</title>
        <authorList>
            <consortium name="The Broad Institute Genomics Platform"/>
            <consortium name="The Broad Institute Genome Sequencing Center for Infectious Disease"/>
            <person name="Wu L."/>
            <person name="Ma J."/>
        </authorList>
    </citation>
    <scope>NUCLEOTIDE SEQUENCE [LARGE SCALE GENOMIC DNA]</scope>
    <source>
        <strain evidence="3">CCUG 62952</strain>
    </source>
</reference>
<evidence type="ECO:0000259" key="1">
    <source>
        <dbReference type="Pfam" id="PF14134"/>
    </source>
</evidence>
<dbReference type="Pfam" id="PF14134">
    <property type="entry name" value="DUF4301"/>
    <property type="match status" value="1"/>
</dbReference>
<name>A0ABW3D096_9FLAO</name>
<feature type="domain" description="DUF4301" evidence="1">
    <location>
        <begin position="6"/>
        <end position="515"/>
    </location>
</feature>
<protein>
    <submittedName>
        <fullName evidence="2">DUF4301 family protein</fullName>
    </submittedName>
</protein>
<keyword evidence="3" id="KW-1185">Reference proteome</keyword>
<proteinExistence type="predicted"/>
<gene>
    <name evidence="2" type="ORF">ACFQ1M_14940</name>
</gene>
<evidence type="ECO:0000313" key="3">
    <source>
        <dbReference type="Proteomes" id="UP001596978"/>
    </source>
</evidence>
<dbReference type="SUPFAM" id="SSF53448">
    <property type="entry name" value="Nucleotide-diphospho-sugar transferases"/>
    <property type="match status" value="1"/>
</dbReference>
<sequence>MNFSPEDIRQIEAKGLTKEDVIEQINIFKKGIRYIDLKDAATLKNGVTTFAEEEVHRFVENYNRLKKGKSIVKFTPASGAASRMFKFLFDFLKEYDIGQESINSYVNKHKASRLKIFFIGLEKFPFYDQVLNYIQHQVGVDIKSLPTDEFRVLFVKTLLSENGLNFGEMPKGMLPFHSYKEHTATAFEEHLFEANKYICVDNKAKLHFTISPQHKKIFEKKQQQVIAKIEDQTDCVYDISYSFQEPYTDTIAVDMKNKPMRDANGALIFRPGGHGALIENLNDIDADIIFIKNVDNVVVNKYEDEIVKYKKLLGGYLFELQSSCFAYLMMLENTPQEVNLEEVLVFLFDKLNVRVNEEFEKYSFKYQIEYLIEKLNRPIRVCGMVKNEGEPGGGPFWVKHENGYVSLQIVENAQIDKQNEYQKKLFANATHFNPVDIVCGVVDYKGDKFNLKKFVDQKAYFIASKSKSGKKLKALERPGLWNGGMAFWNTAFVEVPLITFNPVKTVNDLLKPAHQKND</sequence>
<accession>A0ABW3D096</accession>
<organism evidence="2 3">
    <name type="scientific">Sungkyunkwania multivorans</name>
    <dbReference type="NCBI Taxonomy" id="1173618"/>
    <lineage>
        <taxon>Bacteria</taxon>
        <taxon>Pseudomonadati</taxon>
        <taxon>Bacteroidota</taxon>
        <taxon>Flavobacteriia</taxon>
        <taxon>Flavobacteriales</taxon>
        <taxon>Flavobacteriaceae</taxon>
        <taxon>Sungkyunkwania</taxon>
    </lineage>
</organism>
<dbReference type="InterPro" id="IPR025393">
    <property type="entry name" value="DUF4301"/>
</dbReference>
<evidence type="ECO:0000313" key="2">
    <source>
        <dbReference type="EMBL" id="MFD0863510.1"/>
    </source>
</evidence>
<dbReference type="Proteomes" id="UP001596978">
    <property type="component" value="Unassembled WGS sequence"/>
</dbReference>